<name>A0A8H3TQS1_9TREE</name>
<keyword evidence="7" id="KW-1185">Reference proteome</keyword>
<comment type="similarity">
    <text evidence="2">Belongs to the IWS1 family.</text>
</comment>
<evidence type="ECO:0000256" key="1">
    <source>
        <dbReference type="ARBA" id="ARBA00037349"/>
    </source>
</evidence>
<dbReference type="InterPro" id="IPR051037">
    <property type="entry name" value="RNAPII_TF_IWS1"/>
</dbReference>
<evidence type="ECO:0000256" key="4">
    <source>
        <dbReference type="SAM" id="MobiDB-lite"/>
    </source>
</evidence>
<evidence type="ECO:0000259" key="5">
    <source>
        <dbReference type="PROSITE" id="PS51319"/>
    </source>
</evidence>
<feature type="region of interest" description="Disordered" evidence="4">
    <location>
        <begin position="1"/>
        <end position="70"/>
    </location>
</feature>
<dbReference type="GO" id="GO:0016973">
    <property type="term" value="P:poly(A)+ mRNA export from nucleus"/>
    <property type="evidence" value="ECO:0007669"/>
    <property type="project" value="TreeGrafter"/>
</dbReference>
<keyword evidence="3" id="KW-0539">Nucleus</keyword>
<feature type="compositionally biased region" description="Basic and acidic residues" evidence="4">
    <location>
        <begin position="344"/>
        <end position="354"/>
    </location>
</feature>
<feature type="compositionally biased region" description="Polar residues" evidence="4">
    <location>
        <begin position="235"/>
        <end position="247"/>
    </location>
</feature>
<evidence type="ECO:0000313" key="7">
    <source>
        <dbReference type="Proteomes" id="UP000620104"/>
    </source>
</evidence>
<feature type="compositionally biased region" description="Polar residues" evidence="4">
    <location>
        <begin position="123"/>
        <end position="150"/>
    </location>
</feature>
<feature type="region of interest" description="Disordered" evidence="4">
    <location>
        <begin position="86"/>
        <end position="322"/>
    </location>
</feature>
<evidence type="ECO:0000313" key="6">
    <source>
        <dbReference type="EMBL" id="GHJ85696.1"/>
    </source>
</evidence>
<organism evidence="6 7">
    <name type="scientific">Naganishia liquefaciens</name>
    <dbReference type="NCBI Taxonomy" id="104408"/>
    <lineage>
        <taxon>Eukaryota</taxon>
        <taxon>Fungi</taxon>
        <taxon>Dikarya</taxon>
        <taxon>Basidiomycota</taxon>
        <taxon>Agaricomycotina</taxon>
        <taxon>Tremellomycetes</taxon>
        <taxon>Filobasidiales</taxon>
        <taxon>Filobasidiaceae</taxon>
        <taxon>Naganishia</taxon>
    </lineage>
</organism>
<dbReference type="EMBL" id="BLZA01000013">
    <property type="protein sequence ID" value="GHJ85696.1"/>
    <property type="molecule type" value="Genomic_DNA"/>
</dbReference>
<feature type="region of interest" description="Disordered" evidence="4">
    <location>
        <begin position="334"/>
        <end position="354"/>
    </location>
</feature>
<dbReference type="Gene3D" id="1.20.930.10">
    <property type="entry name" value="Conserved domain common to transcription factors TFIIS, elongin A, CRSP70"/>
    <property type="match status" value="1"/>
</dbReference>
<comment type="caution">
    <text evidence="6">The sequence shown here is derived from an EMBL/GenBank/DDBJ whole genome shotgun (WGS) entry which is preliminary data.</text>
</comment>
<sequence length="612" mass="67844">MPEDFPIMADLEKPAADTQQEPNAVAMTEVGGTDPPVGPAIVPDRDHEAVDPEQGNVQEAASKKEAQDVNGAVPEEVQQITEVAFNAEEPVVEQGDLVEQAAAMDDDIPEQAPKETNDESLLDQGSKSESETPQNTEPTIDTQEQENTQAGEVEKDKQDDQMEVVQDESLSIGDRDQKSNEIATEDATEDATKDPAGDAAEAADDSGTNDLFQSDDEGEQTTRTPKAADDDSEIDSITPSRPTTSAEESGRGVQEEEDDEEDEVAPLRKKQRRESTGASDADNENYSREVDGERNEREALRDEREEEERLAEPDENDEALVRKRALDARIEAIGKAGKRKRSRKKDDSEDLGLDRQIEEMTTMMDNAIREDIQSNKSKRPALRKTQILTRVISVLQNASLQQSILESNDFLSTLRRFIEPMEDGSLPSLTIQKGILFQLGRLEGLEVIHLRNSGLGKVVNFYTRCKRCQPEIIRQANLLIDRWSKPILDNGSNARASARARAEAERDDDQDRRIQGGDRGDGASDGDQSRNDKRKVHRTGELLRARVMAGASDDSNKGKGTRLPNVIGHAYAVAPQARRSAKGPEEQALEEARQRENERINRFKKKAMQASR</sequence>
<feature type="domain" description="TFIIS N-terminal" evidence="5">
    <location>
        <begin position="412"/>
        <end position="490"/>
    </location>
</feature>
<comment type="subcellular location">
    <subcellularLocation>
        <location evidence="3">Nucleus</location>
    </subcellularLocation>
</comment>
<dbReference type="Pfam" id="PF08711">
    <property type="entry name" value="Med26"/>
    <property type="match status" value="1"/>
</dbReference>
<reference evidence="6" key="1">
    <citation type="submission" date="2020-07" db="EMBL/GenBank/DDBJ databases">
        <title>Draft Genome Sequence of a Deep-Sea Yeast, Naganishia (Cryptococcus) liquefaciens strain N6.</title>
        <authorList>
            <person name="Han Y.W."/>
            <person name="Kajitani R."/>
            <person name="Morimoto H."/>
            <person name="Parhat M."/>
            <person name="Tsubouchi H."/>
            <person name="Bakenova O."/>
            <person name="Ogata M."/>
            <person name="Argunhan B."/>
            <person name="Aoki R."/>
            <person name="Kajiwara S."/>
            <person name="Itoh T."/>
            <person name="Iwasaki H."/>
        </authorList>
    </citation>
    <scope>NUCLEOTIDE SEQUENCE</scope>
    <source>
        <strain evidence="6">N6</strain>
    </source>
</reference>
<feature type="compositionally biased region" description="Acidic residues" evidence="4">
    <location>
        <begin position="255"/>
        <end position="264"/>
    </location>
</feature>
<dbReference type="PROSITE" id="PS51319">
    <property type="entry name" value="TFIIS_N"/>
    <property type="match status" value="1"/>
</dbReference>
<dbReference type="PANTHER" id="PTHR46010:SF1">
    <property type="entry name" value="PROTEIN IWS1 HOMOLOG"/>
    <property type="match status" value="1"/>
</dbReference>
<dbReference type="InterPro" id="IPR017923">
    <property type="entry name" value="TFIIS_N"/>
</dbReference>
<dbReference type="Proteomes" id="UP000620104">
    <property type="component" value="Unassembled WGS sequence"/>
</dbReference>
<proteinExistence type="inferred from homology"/>
<dbReference type="InterPro" id="IPR035441">
    <property type="entry name" value="TFIIS/LEDGF_dom_sf"/>
</dbReference>
<evidence type="ECO:0000256" key="2">
    <source>
        <dbReference type="ARBA" id="ARBA00037992"/>
    </source>
</evidence>
<comment type="function">
    <text evidence="1">Transcription factor involved in RNA polymerase II transcription regulation. May function in both SPT15/TBP post-recruitment and recruitment steps of transcription.</text>
</comment>
<protein>
    <recommendedName>
        <fullName evidence="5">TFIIS N-terminal domain-containing protein</fullName>
    </recommendedName>
</protein>
<gene>
    <name evidence="6" type="ORF">NliqN6_2098</name>
</gene>
<dbReference type="AlphaFoldDB" id="A0A8H3TQS1"/>
<dbReference type="OrthoDB" id="21124at2759"/>
<feature type="compositionally biased region" description="Basic and acidic residues" evidence="4">
    <location>
        <begin position="582"/>
        <end position="597"/>
    </location>
</feature>
<feature type="compositionally biased region" description="Acidic residues" evidence="4">
    <location>
        <begin position="304"/>
        <end position="318"/>
    </location>
</feature>
<feature type="compositionally biased region" description="Basic and acidic residues" evidence="4">
    <location>
        <begin position="500"/>
        <end position="531"/>
    </location>
</feature>
<dbReference type="PANTHER" id="PTHR46010">
    <property type="entry name" value="PROTEIN IWS1 HOMOLOG"/>
    <property type="match status" value="1"/>
</dbReference>
<evidence type="ECO:0000256" key="3">
    <source>
        <dbReference type="PROSITE-ProRule" id="PRU00649"/>
    </source>
</evidence>
<dbReference type="GO" id="GO:0005634">
    <property type="term" value="C:nucleus"/>
    <property type="evidence" value="ECO:0007669"/>
    <property type="project" value="UniProtKB-SubCell"/>
</dbReference>
<accession>A0A8H3TQS1</accession>
<feature type="compositionally biased region" description="Basic and acidic residues" evidence="4">
    <location>
        <begin position="285"/>
        <end position="303"/>
    </location>
</feature>
<feature type="region of interest" description="Disordered" evidence="4">
    <location>
        <begin position="491"/>
        <end position="597"/>
    </location>
</feature>